<gene>
    <name evidence="2" type="ORF">E2C01_071986</name>
</gene>
<reference evidence="2 3" key="1">
    <citation type="submission" date="2019-05" db="EMBL/GenBank/DDBJ databases">
        <title>Another draft genome of Portunus trituberculatus and its Hox gene families provides insights of decapod evolution.</title>
        <authorList>
            <person name="Jeong J.-H."/>
            <person name="Song I."/>
            <person name="Kim S."/>
            <person name="Choi T."/>
            <person name="Kim D."/>
            <person name="Ryu S."/>
            <person name="Kim W."/>
        </authorList>
    </citation>
    <scope>NUCLEOTIDE SEQUENCE [LARGE SCALE GENOMIC DNA]</scope>
    <source>
        <tissue evidence="2">Muscle</tissue>
    </source>
</reference>
<feature type="compositionally biased region" description="Low complexity" evidence="1">
    <location>
        <begin position="391"/>
        <end position="404"/>
    </location>
</feature>
<proteinExistence type="predicted"/>
<dbReference type="AlphaFoldDB" id="A0A5B7I6K0"/>
<keyword evidence="3" id="KW-1185">Reference proteome</keyword>
<dbReference type="EMBL" id="VSRR010046074">
    <property type="protein sequence ID" value="MPC77529.1"/>
    <property type="molecule type" value="Genomic_DNA"/>
</dbReference>
<evidence type="ECO:0000313" key="3">
    <source>
        <dbReference type="Proteomes" id="UP000324222"/>
    </source>
</evidence>
<accession>A0A5B7I6K0</accession>
<evidence type="ECO:0000256" key="1">
    <source>
        <dbReference type="SAM" id="MobiDB-lite"/>
    </source>
</evidence>
<dbReference type="OrthoDB" id="6379801at2759"/>
<dbReference type="Proteomes" id="UP000324222">
    <property type="component" value="Unassembled WGS sequence"/>
</dbReference>
<comment type="caution">
    <text evidence="2">The sequence shown here is derived from an EMBL/GenBank/DDBJ whole genome shotgun (WGS) entry which is preliminary data.</text>
</comment>
<evidence type="ECO:0000313" key="2">
    <source>
        <dbReference type="EMBL" id="MPC77529.1"/>
    </source>
</evidence>
<organism evidence="2 3">
    <name type="scientific">Portunus trituberculatus</name>
    <name type="common">Swimming crab</name>
    <name type="synonym">Neptunus trituberculatus</name>
    <dbReference type="NCBI Taxonomy" id="210409"/>
    <lineage>
        <taxon>Eukaryota</taxon>
        <taxon>Metazoa</taxon>
        <taxon>Ecdysozoa</taxon>
        <taxon>Arthropoda</taxon>
        <taxon>Crustacea</taxon>
        <taxon>Multicrustacea</taxon>
        <taxon>Malacostraca</taxon>
        <taxon>Eumalacostraca</taxon>
        <taxon>Eucarida</taxon>
        <taxon>Decapoda</taxon>
        <taxon>Pleocyemata</taxon>
        <taxon>Brachyura</taxon>
        <taxon>Eubrachyura</taxon>
        <taxon>Portunoidea</taxon>
        <taxon>Portunidae</taxon>
        <taxon>Portuninae</taxon>
        <taxon>Portunus</taxon>
    </lineage>
</organism>
<name>A0A5B7I6K0_PORTR</name>
<protein>
    <submittedName>
        <fullName evidence="2">Uncharacterized protein</fullName>
    </submittedName>
</protein>
<feature type="region of interest" description="Disordered" evidence="1">
    <location>
        <begin position="391"/>
        <end position="413"/>
    </location>
</feature>
<sequence length="428" mass="45549">MLPAVASCPLCWKDVINNTPFVYMSGSPYKRKSEVIWSDHAYSVATEGGLGPFCQPEIGLEIENKRPCLGLSVPTATTKPAESHVDPAQRTMPVDDTAAKTTSALPAGHGKTPSELFSWFAALLKQHPDLQPLYKEGRSQPYFTDSSFYATLVSEGFLGLVMECPGEEGTHPVIIHGVATHINVNLIEVPAGFHELKRRMVGQIGKASTVGSGDREGAQYCAGPHKSVQCLNKIKEGTKIPPRRCNCGGDHNAYSTLCTVRPRPQREPATDEVSPPRLVFRQAPPPQTNAWATKPSFSAAAAHLSQPSSSTTGTLATPAVFPPLPQRTVPPKTMPQPGVTQELPATDPTQQLMTVVSALAAKVDNLSATVSGLSNEFAAFKNQQHTVCGGTPTVAPTPSPASGAQQGQGESDVCQHSVSLYHGMSSHC</sequence>